<dbReference type="EnsemblProtists" id="HpaT803312">
    <property type="protein sequence ID" value="HpaP803312"/>
    <property type="gene ID" value="HpaG803312"/>
</dbReference>
<keyword evidence="2" id="KW-1185">Reference proteome</keyword>
<reference evidence="1" key="2">
    <citation type="submission" date="2015-06" db="UniProtKB">
        <authorList>
            <consortium name="EnsemblProtists"/>
        </authorList>
    </citation>
    <scope>IDENTIFICATION</scope>
    <source>
        <strain evidence="1">Emoy2</strain>
    </source>
</reference>
<name>M4BAK2_HYAAE</name>
<accession>M4BAK2</accession>
<proteinExistence type="predicted"/>
<dbReference type="AlphaFoldDB" id="M4BAK2"/>
<dbReference type="VEuPathDB" id="FungiDB:HpaG803312"/>
<dbReference type="HOGENOM" id="CLU_2054201_0_0_1"/>
<reference evidence="2" key="1">
    <citation type="journal article" date="2010" name="Science">
        <title>Signatures of adaptation to obligate biotrophy in the Hyaloperonospora arabidopsidis genome.</title>
        <authorList>
            <person name="Baxter L."/>
            <person name="Tripathy S."/>
            <person name="Ishaque N."/>
            <person name="Boot N."/>
            <person name="Cabral A."/>
            <person name="Kemen E."/>
            <person name="Thines M."/>
            <person name="Ah-Fong A."/>
            <person name="Anderson R."/>
            <person name="Badejoko W."/>
            <person name="Bittner-Eddy P."/>
            <person name="Boore J.L."/>
            <person name="Chibucos M.C."/>
            <person name="Coates M."/>
            <person name="Dehal P."/>
            <person name="Delehaunty K."/>
            <person name="Dong S."/>
            <person name="Downton P."/>
            <person name="Dumas B."/>
            <person name="Fabro G."/>
            <person name="Fronick C."/>
            <person name="Fuerstenberg S.I."/>
            <person name="Fulton L."/>
            <person name="Gaulin E."/>
            <person name="Govers F."/>
            <person name="Hughes L."/>
            <person name="Humphray S."/>
            <person name="Jiang R.H."/>
            <person name="Judelson H."/>
            <person name="Kamoun S."/>
            <person name="Kyung K."/>
            <person name="Meijer H."/>
            <person name="Minx P."/>
            <person name="Morris P."/>
            <person name="Nelson J."/>
            <person name="Phuntumart V."/>
            <person name="Qutob D."/>
            <person name="Rehmany A."/>
            <person name="Rougon-Cardoso A."/>
            <person name="Ryden P."/>
            <person name="Torto-Alalibo T."/>
            <person name="Studholme D."/>
            <person name="Wang Y."/>
            <person name="Win J."/>
            <person name="Wood J."/>
            <person name="Clifton S.W."/>
            <person name="Rogers J."/>
            <person name="Van den Ackerveken G."/>
            <person name="Jones J.D."/>
            <person name="McDowell J.M."/>
            <person name="Beynon J."/>
            <person name="Tyler B.M."/>
        </authorList>
    </citation>
    <scope>NUCLEOTIDE SEQUENCE [LARGE SCALE GENOMIC DNA]</scope>
    <source>
        <strain evidence="2">Emoy2</strain>
    </source>
</reference>
<organism evidence="1 2">
    <name type="scientific">Hyaloperonospora arabidopsidis (strain Emoy2)</name>
    <name type="common">Downy mildew agent</name>
    <name type="synonym">Peronospora arabidopsidis</name>
    <dbReference type="NCBI Taxonomy" id="559515"/>
    <lineage>
        <taxon>Eukaryota</taxon>
        <taxon>Sar</taxon>
        <taxon>Stramenopiles</taxon>
        <taxon>Oomycota</taxon>
        <taxon>Peronosporomycetes</taxon>
        <taxon>Peronosporales</taxon>
        <taxon>Peronosporaceae</taxon>
        <taxon>Hyaloperonospora</taxon>
    </lineage>
</organism>
<dbReference type="Proteomes" id="UP000011713">
    <property type="component" value="Unassembled WGS sequence"/>
</dbReference>
<evidence type="ECO:0000313" key="2">
    <source>
        <dbReference type="Proteomes" id="UP000011713"/>
    </source>
</evidence>
<evidence type="ECO:0000313" key="1">
    <source>
        <dbReference type="EnsemblProtists" id="HpaP803312"/>
    </source>
</evidence>
<protein>
    <submittedName>
        <fullName evidence="1">Uncharacterized protein</fullName>
    </submittedName>
</protein>
<sequence>MHETGTKGAVHSGLSIDDGNGIYQQMESRKLVSESRLDRWFIKMDGLDRDDIGLLDKRVTRNDGAGRTRCDGFSSPGEGYANMFRAVEVFLRGRCASLGEFQSYAWRSTFAEAFCDECKH</sequence>
<dbReference type="EMBL" id="JH598070">
    <property type="status" value="NOT_ANNOTATED_CDS"/>
    <property type="molecule type" value="Genomic_DNA"/>
</dbReference>
<dbReference type="InParanoid" id="M4BAK2"/>